<evidence type="ECO:0000256" key="2">
    <source>
        <dbReference type="SAM" id="SignalP"/>
    </source>
</evidence>
<sequence length="411" mass="44927">MSLRSVVAISIGGVLVGCATTSTVPSSVPNPLPTVTPVVTLTPTPQPSPIPSATGRVEPTPAPTPVTTATPKPALSINEARVLLNQLLPPNMPDRAGWNADILDAFTALKLPYTAEYFCAAAATIEQESSWQGDPTVPGLPKIVWNAIGERAEKYHIPLIAVQTALLKTSPTGRSYKERIDTLRTEREMNDLFEDLADEAEKLKLPLNMKNPIRTGGPMQVSVEFAQGHVKAWPYPYPMKGSVRNEVFTRRGGTYFGVAILLQYPAPYTDMVYRFADFNAGRYASRNVAFQQVVAKLTGQALVLDGDLLRYSGGVPTGVSGTQAAVYGLASKLAMSQDAILRDLKQEKLAAFAQTELYKKTFALYEKNGQTHPRAAMPQIDLKSPKITRKLTTEWFANRVKGRYDTCMARR</sequence>
<gene>
    <name evidence="3" type="ORF">GM173_12230</name>
</gene>
<dbReference type="RefSeq" id="WP_203571664.1">
    <property type="nucleotide sequence ID" value="NZ_WOFE01000006.1"/>
</dbReference>
<feature type="signal peptide" evidence="2">
    <location>
        <begin position="1"/>
        <end position="19"/>
    </location>
</feature>
<dbReference type="Pfam" id="PF07759">
    <property type="entry name" value="DUF1615"/>
    <property type="match status" value="1"/>
</dbReference>
<dbReference type="Proteomes" id="UP001195660">
    <property type="component" value="Unassembled WGS sequence"/>
</dbReference>
<evidence type="ECO:0000313" key="3">
    <source>
        <dbReference type="EMBL" id="MBM5572336.1"/>
    </source>
</evidence>
<protein>
    <submittedName>
        <fullName evidence="3">DUF1615 family protein</fullName>
    </submittedName>
</protein>
<proteinExistence type="predicted"/>
<reference evidence="3 4" key="1">
    <citation type="submission" date="2019-11" db="EMBL/GenBank/DDBJ databases">
        <title>Novel Deefgea species.</title>
        <authorList>
            <person name="Han J.-H."/>
        </authorList>
    </citation>
    <scope>NUCLEOTIDE SEQUENCE [LARGE SCALE GENOMIC DNA]</scope>
    <source>
        <strain evidence="3 4">LMG 24817</strain>
    </source>
</reference>
<evidence type="ECO:0000313" key="4">
    <source>
        <dbReference type="Proteomes" id="UP001195660"/>
    </source>
</evidence>
<name>A0ABS2CDY1_9NEIS</name>
<feature type="chain" id="PRO_5045755949" evidence="2">
    <location>
        <begin position="20"/>
        <end position="411"/>
    </location>
</feature>
<comment type="caution">
    <text evidence="3">The sequence shown here is derived from an EMBL/GenBank/DDBJ whole genome shotgun (WGS) entry which is preliminary data.</text>
</comment>
<feature type="region of interest" description="Disordered" evidence="1">
    <location>
        <begin position="41"/>
        <end position="71"/>
    </location>
</feature>
<evidence type="ECO:0000256" key="1">
    <source>
        <dbReference type="SAM" id="MobiDB-lite"/>
    </source>
</evidence>
<accession>A0ABS2CDY1</accession>
<keyword evidence="4" id="KW-1185">Reference proteome</keyword>
<dbReference type="InterPro" id="IPR011673">
    <property type="entry name" value="DUF1615"/>
</dbReference>
<keyword evidence="2" id="KW-0732">Signal</keyword>
<dbReference type="PROSITE" id="PS51257">
    <property type="entry name" value="PROKAR_LIPOPROTEIN"/>
    <property type="match status" value="1"/>
</dbReference>
<dbReference type="EMBL" id="WOFE01000006">
    <property type="protein sequence ID" value="MBM5572336.1"/>
    <property type="molecule type" value="Genomic_DNA"/>
</dbReference>
<organism evidence="3 4">
    <name type="scientific">Deefgea chitinilytica</name>
    <dbReference type="NCBI Taxonomy" id="570276"/>
    <lineage>
        <taxon>Bacteria</taxon>
        <taxon>Pseudomonadati</taxon>
        <taxon>Pseudomonadota</taxon>
        <taxon>Betaproteobacteria</taxon>
        <taxon>Neisseriales</taxon>
        <taxon>Chitinibacteraceae</taxon>
        <taxon>Deefgea</taxon>
    </lineage>
</organism>